<evidence type="ECO:0000313" key="2">
    <source>
        <dbReference type="Proteomes" id="UP001384579"/>
    </source>
</evidence>
<protein>
    <submittedName>
        <fullName evidence="1">Uncharacterized protein</fullName>
    </submittedName>
</protein>
<keyword evidence="2" id="KW-1185">Reference proteome</keyword>
<reference evidence="1 2" key="1">
    <citation type="journal article" date="2020" name="Harmful Algae">
        <title>Molecular and morphological characterization of a novel dihydroanatoxin-a producing Microcoleus species (cyanobacteria) from the Russian River, California, USA.</title>
        <authorList>
            <person name="Conklin K.Y."/>
            <person name="Stancheva R."/>
            <person name="Otten T.G."/>
            <person name="Fadness R."/>
            <person name="Boyer G.L."/>
            <person name="Read B."/>
            <person name="Zhang X."/>
            <person name="Sheath R.G."/>
        </authorList>
    </citation>
    <scope>NUCLEOTIDE SEQUENCE [LARGE SCALE GENOMIC DNA]</scope>
    <source>
        <strain evidence="1 2">PTRS2</strain>
    </source>
</reference>
<name>A0ABU8YN46_9CYAN</name>
<gene>
    <name evidence="1" type="ORF">WMG39_13410</name>
</gene>
<accession>A0ABU8YN46</accession>
<comment type="caution">
    <text evidence="1">The sequence shown here is derived from an EMBL/GenBank/DDBJ whole genome shotgun (WGS) entry which is preliminary data.</text>
</comment>
<dbReference type="RefSeq" id="WP_340541509.1">
    <property type="nucleotide sequence ID" value="NZ_JBBLXS010000154.1"/>
</dbReference>
<dbReference type="Proteomes" id="UP001384579">
    <property type="component" value="Unassembled WGS sequence"/>
</dbReference>
<evidence type="ECO:0000313" key="1">
    <source>
        <dbReference type="EMBL" id="MEK0185835.1"/>
    </source>
</evidence>
<organism evidence="1 2">
    <name type="scientific">Microcoleus anatoxicus PTRS2</name>
    <dbReference type="NCBI Taxonomy" id="2705321"/>
    <lineage>
        <taxon>Bacteria</taxon>
        <taxon>Bacillati</taxon>
        <taxon>Cyanobacteriota</taxon>
        <taxon>Cyanophyceae</taxon>
        <taxon>Oscillatoriophycideae</taxon>
        <taxon>Oscillatoriales</taxon>
        <taxon>Microcoleaceae</taxon>
        <taxon>Microcoleus</taxon>
        <taxon>Microcoleus anatoxicus</taxon>
    </lineage>
</organism>
<proteinExistence type="predicted"/>
<sequence length="44" mass="5333">MQFSWKIVLGELGMVRSRCAEYPSEYVDIFFTRHTNFLQIHLRI</sequence>
<dbReference type="EMBL" id="JBBLXS010000154">
    <property type="protein sequence ID" value="MEK0185835.1"/>
    <property type="molecule type" value="Genomic_DNA"/>
</dbReference>